<sequence>MEMNNTDRPEACGALCYAAELPVFVLGVVLGFFKRMALVFAGTYRPRADDPDVARDVYRAGLMADLNATVLAAAMILFLTSRHTFQEKRVIIIIIINNNPVTGNLENELWPLMEALQACGGLGGWKHDPRDEFNYTFSTIAAMKDFSAGGQVPFGKMTLFQADYPGRWVGRRLIPPPMSGIVRVDAVSQHSFFFFELLGSSTAAAKQCFNGAFAALAAPRTELGAKMGCGQGADTYVAFPWCQNVRCVNGAHLWGLADLNAETTAERQAHKFPYFLCLSYDELFGVYIGMISLAVGMCLTTFVLFNTEIVSPMLKASAAAWSPREQLPGSCSRSCAADDGITRRRGGCRAAFSEGVRVWPNPMRGGCRSDDFIDVILRCLASFLLGLLISMLVVFLPWILTYTIGSCPMIQTLS</sequence>
<dbReference type="GeneID" id="17042431"/>
<protein>
    <submittedName>
        <fullName evidence="2">Uncharacterized protein</fullName>
    </submittedName>
</protein>
<feature type="transmembrane region" description="Helical" evidence="1">
    <location>
        <begin position="375"/>
        <end position="400"/>
    </location>
</feature>
<feature type="transmembrane region" description="Helical" evidence="1">
    <location>
        <begin position="57"/>
        <end position="79"/>
    </location>
</feature>
<proteinExistence type="predicted"/>
<keyword evidence="1" id="KW-0472">Membrane</keyword>
<keyword evidence="1" id="KW-1133">Transmembrane helix</keyword>
<keyword evidence="3" id="KW-1185">Reference proteome</keyword>
<dbReference type="RefSeq" id="XP_005648973.1">
    <property type="nucleotide sequence ID" value="XM_005648916.1"/>
</dbReference>
<evidence type="ECO:0000313" key="3">
    <source>
        <dbReference type="Proteomes" id="UP000007264"/>
    </source>
</evidence>
<dbReference type="KEGG" id="csl:COCSUDRAFT_61853"/>
<accession>I0Z1B0</accession>
<dbReference type="EMBL" id="AGSI01000005">
    <property type="protein sequence ID" value="EIE24429.1"/>
    <property type="molecule type" value="Genomic_DNA"/>
</dbReference>
<reference evidence="2 3" key="1">
    <citation type="journal article" date="2012" name="Genome Biol.">
        <title>The genome of the polar eukaryotic microalga coccomyxa subellipsoidea reveals traits of cold adaptation.</title>
        <authorList>
            <person name="Blanc G."/>
            <person name="Agarkova I."/>
            <person name="Grimwood J."/>
            <person name="Kuo A."/>
            <person name="Brueggeman A."/>
            <person name="Dunigan D."/>
            <person name="Gurnon J."/>
            <person name="Ladunga I."/>
            <person name="Lindquist E."/>
            <person name="Lucas S."/>
            <person name="Pangilinan J."/>
            <person name="Proschold T."/>
            <person name="Salamov A."/>
            <person name="Schmutz J."/>
            <person name="Weeks D."/>
            <person name="Yamada T."/>
            <person name="Claverie J.M."/>
            <person name="Grigoriev I."/>
            <person name="Van Etten J."/>
            <person name="Lomsadze A."/>
            <person name="Borodovsky M."/>
        </authorList>
    </citation>
    <scope>NUCLEOTIDE SEQUENCE [LARGE SCALE GENOMIC DNA]</scope>
    <source>
        <strain evidence="2 3">C-169</strain>
    </source>
</reference>
<gene>
    <name evidence="2" type="ORF">COCSUDRAFT_61853</name>
</gene>
<feature type="transmembrane region" description="Helical" evidence="1">
    <location>
        <begin position="284"/>
        <end position="305"/>
    </location>
</feature>
<evidence type="ECO:0000313" key="2">
    <source>
        <dbReference type="EMBL" id="EIE24429.1"/>
    </source>
</evidence>
<dbReference type="AlphaFoldDB" id="I0Z1B0"/>
<feature type="transmembrane region" description="Helical" evidence="1">
    <location>
        <begin position="12"/>
        <end position="37"/>
    </location>
</feature>
<dbReference type="Proteomes" id="UP000007264">
    <property type="component" value="Unassembled WGS sequence"/>
</dbReference>
<comment type="caution">
    <text evidence="2">The sequence shown here is derived from an EMBL/GenBank/DDBJ whole genome shotgun (WGS) entry which is preliminary data.</text>
</comment>
<keyword evidence="1" id="KW-0812">Transmembrane</keyword>
<name>I0Z1B0_COCSC</name>
<evidence type="ECO:0000256" key="1">
    <source>
        <dbReference type="SAM" id="Phobius"/>
    </source>
</evidence>
<organism evidence="2 3">
    <name type="scientific">Coccomyxa subellipsoidea (strain C-169)</name>
    <name type="common">Green microalga</name>
    <dbReference type="NCBI Taxonomy" id="574566"/>
    <lineage>
        <taxon>Eukaryota</taxon>
        <taxon>Viridiplantae</taxon>
        <taxon>Chlorophyta</taxon>
        <taxon>core chlorophytes</taxon>
        <taxon>Trebouxiophyceae</taxon>
        <taxon>Trebouxiophyceae incertae sedis</taxon>
        <taxon>Coccomyxaceae</taxon>
        <taxon>Coccomyxa</taxon>
        <taxon>Coccomyxa subellipsoidea</taxon>
    </lineage>
</organism>